<dbReference type="InterPro" id="IPR004090">
    <property type="entry name" value="Chemotax_Me-accpt_rcpt"/>
</dbReference>
<sequence length="478" mass="51987">MVELMRIDPANSTTAISDAERNRAISGIAERVGGLSVAIARISGEVNDTSSRAAEQLERFRNISDLTSNAVNQGKLVSEAAGRALQTTEEAETRMGETSTELTGVMGEVAVLTDEVNRISGHLSKLAETLDRVAKVSQHVASISRQTNLLSLNASIEAARAGQHGRGFMVVAGEVKELSNQAGQATSEIGDTIEELGKELQELMSQAGQASKRAQAIRSQTGGLDGTIRELPTTLGNVRQAQREIVDAASQIDSSLYQTQSDISELTVNVEQSSSSLASASDALLEITDSSEALTGMCAKLGVETVDTPYIEAVQKVAAEASKRFEEAIQRGLIRSDQMFDDKYQPIPHSDPVQHMTSFTHLTDQLLPQLQEPMLQFTDKVVFCAAIDRNGYIPTHNLKFSHRQKVGDPVFNAANSRNRRIFDDRVGLAAGQSKRPFLVQAYRRDMGNNQFRMMKDVSAPIIINGRHWGGVRLAYLCD</sequence>
<keyword evidence="1 3" id="KW-0807">Transducer</keyword>
<reference evidence="6 7" key="1">
    <citation type="submission" date="2018-03" db="EMBL/GenBank/DDBJ databases">
        <title>Genomic Encyclopedia of Archaeal and Bacterial Type Strains, Phase II (KMG-II): from individual species to whole genera.</title>
        <authorList>
            <person name="Goeker M."/>
        </authorList>
    </citation>
    <scope>NUCLEOTIDE SEQUENCE [LARGE SCALE GENOMIC DNA]</scope>
    <source>
        <strain evidence="6 7">DSM 100212</strain>
    </source>
</reference>
<feature type="domain" description="Methyl-accepting transducer" evidence="5">
    <location>
        <begin position="31"/>
        <end position="288"/>
    </location>
</feature>
<dbReference type="Proteomes" id="UP000238392">
    <property type="component" value="Unassembled WGS sequence"/>
</dbReference>
<dbReference type="RefSeq" id="WP_106264121.1">
    <property type="nucleotide sequence ID" value="NZ_PVTQ01000005.1"/>
</dbReference>
<dbReference type="GO" id="GO:0007165">
    <property type="term" value="P:signal transduction"/>
    <property type="evidence" value="ECO:0007669"/>
    <property type="project" value="UniProtKB-KW"/>
</dbReference>
<comment type="caution">
    <text evidence="6">The sequence shown here is derived from an EMBL/GenBank/DDBJ whole genome shotgun (WGS) entry which is preliminary data.</text>
</comment>
<dbReference type="GO" id="GO:0016020">
    <property type="term" value="C:membrane"/>
    <property type="evidence" value="ECO:0007669"/>
    <property type="project" value="InterPro"/>
</dbReference>
<dbReference type="SUPFAM" id="SSF58104">
    <property type="entry name" value="Methyl-accepting chemotaxis protein (MCP) signaling domain"/>
    <property type="match status" value="1"/>
</dbReference>
<proteinExistence type="inferred from homology"/>
<evidence type="ECO:0000256" key="4">
    <source>
        <dbReference type="SAM" id="Coils"/>
    </source>
</evidence>
<comment type="similarity">
    <text evidence="2">Belongs to the methyl-accepting chemotaxis (MCP) protein family.</text>
</comment>
<dbReference type="PRINTS" id="PR00260">
    <property type="entry name" value="CHEMTRNSDUCR"/>
</dbReference>
<protein>
    <submittedName>
        <fullName evidence="6">Methyl-accepting chemotaxis protein</fullName>
    </submittedName>
</protein>
<name>A0A2T0WUA9_9RHOB</name>
<keyword evidence="4" id="KW-0175">Coiled coil</keyword>
<keyword evidence="7" id="KW-1185">Reference proteome</keyword>
<evidence type="ECO:0000256" key="1">
    <source>
        <dbReference type="ARBA" id="ARBA00023224"/>
    </source>
</evidence>
<dbReference type="InterPro" id="IPR004089">
    <property type="entry name" value="MCPsignal_dom"/>
</dbReference>
<dbReference type="PROSITE" id="PS50111">
    <property type="entry name" value="CHEMOTAXIS_TRANSDUC_2"/>
    <property type="match status" value="1"/>
</dbReference>
<evidence type="ECO:0000256" key="2">
    <source>
        <dbReference type="ARBA" id="ARBA00029447"/>
    </source>
</evidence>
<evidence type="ECO:0000313" key="7">
    <source>
        <dbReference type="Proteomes" id="UP000238392"/>
    </source>
</evidence>
<dbReference type="OrthoDB" id="2489132at2"/>
<dbReference type="Gene3D" id="1.10.287.950">
    <property type="entry name" value="Methyl-accepting chemotaxis protein"/>
    <property type="match status" value="1"/>
</dbReference>
<dbReference type="SMART" id="SM00283">
    <property type="entry name" value="MA"/>
    <property type="match status" value="1"/>
</dbReference>
<dbReference type="PANTHER" id="PTHR32089:SF112">
    <property type="entry name" value="LYSOZYME-LIKE PROTEIN-RELATED"/>
    <property type="match status" value="1"/>
</dbReference>
<dbReference type="PANTHER" id="PTHR32089">
    <property type="entry name" value="METHYL-ACCEPTING CHEMOTAXIS PROTEIN MCPB"/>
    <property type="match status" value="1"/>
</dbReference>
<accession>A0A2T0WUA9</accession>
<dbReference type="AlphaFoldDB" id="A0A2T0WUA9"/>
<organism evidence="6 7">
    <name type="scientific">Donghicola tyrosinivorans</name>
    <dbReference type="NCBI Taxonomy" id="1652492"/>
    <lineage>
        <taxon>Bacteria</taxon>
        <taxon>Pseudomonadati</taxon>
        <taxon>Pseudomonadota</taxon>
        <taxon>Alphaproteobacteria</taxon>
        <taxon>Rhodobacterales</taxon>
        <taxon>Roseobacteraceae</taxon>
        <taxon>Donghicola</taxon>
    </lineage>
</organism>
<dbReference type="GO" id="GO:0004888">
    <property type="term" value="F:transmembrane signaling receptor activity"/>
    <property type="evidence" value="ECO:0007669"/>
    <property type="project" value="InterPro"/>
</dbReference>
<evidence type="ECO:0000256" key="3">
    <source>
        <dbReference type="PROSITE-ProRule" id="PRU00284"/>
    </source>
</evidence>
<gene>
    <name evidence="6" type="ORF">CLV74_105260</name>
</gene>
<dbReference type="Pfam" id="PF00015">
    <property type="entry name" value="MCPsignal"/>
    <property type="match status" value="1"/>
</dbReference>
<feature type="coiled-coil region" evidence="4">
    <location>
        <begin position="193"/>
        <end position="220"/>
    </location>
</feature>
<evidence type="ECO:0000313" key="6">
    <source>
        <dbReference type="EMBL" id="PRY90278.1"/>
    </source>
</evidence>
<dbReference type="GO" id="GO:0006935">
    <property type="term" value="P:chemotaxis"/>
    <property type="evidence" value="ECO:0007669"/>
    <property type="project" value="InterPro"/>
</dbReference>
<dbReference type="EMBL" id="PVTQ01000005">
    <property type="protein sequence ID" value="PRY90278.1"/>
    <property type="molecule type" value="Genomic_DNA"/>
</dbReference>
<evidence type="ECO:0000259" key="5">
    <source>
        <dbReference type="PROSITE" id="PS50111"/>
    </source>
</evidence>